<evidence type="ECO:0000256" key="3">
    <source>
        <dbReference type="ARBA" id="ARBA00022692"/>
    </source>
</evidence>
<gene>
    <name evidence="7" type="ORF">EBQ10_07640</name>
</gene>
<keyword evidence="2" id="KW-1003">Cell membrane</keyword>
<feature type="transmembrane region" description="Helical" evidence="6">
    <location>
        <begin position="353"/>
        <end position="375"/>
    </location>
</feature>
<feature type="transmembrane region" description="Helical" evidence="6">
    <location>
        <begin position="162"/>
        <end position="187"/>
    </location>
</feature>
<proteinExistence type="predicted"/>
<dbReference type="InterPro" id="IPR036259">
    <property type="entry name" value="MFS_trans_sf"/>
</dbReference>
<dbReference type="GO" id="GO:0022857">
    <property type="term" value="F:transmembrane transporter activity"/>
    <property type="evidence" value="ECO:0007669"/>
    <property type="project" value="InterPro"/>
</dbReference>
<feature type="transmembrane region" description="Helical" evidence="6">
    <location>
        <begin position="264"/>
        <end position="283"/>
    </location>
</feature>
<dbReference type="CDD" id="cd06173">
    <property type="entry name" value="MFS_MefA_like"/>
    <property type="match status" value="1"/>
</dbReference>
<keyword evidence="3 6" id="KW-0812">Transmembrane</keyword>
<accession>A0A3Q9GMW6</accession>
<feature type="transmembrane region" description="Helical" evidence="6">
    <location>
        <begin position="231"/>
        <end position="252"/>
    </location>
</feature>
<protein>
    <submittedName>
        <fullName evidence="7">MFS transporter</fullName>
    </submittedName>
</protein>
<dbReference type="Pfam" id="PF07690">
    <property type="entry name" value="MFS_1"/>
    <property type="match status" value="1"/>
</dbReference>
<dbReference type="InterPro" id="IPR011701">
    <property type="entry name" value="MFS"/>
</dbReference>
<feature type="transmembrane region" description="Helical" evidence="6">
    <location>
        <begin position="295"/>
        <end position="313"/>
    </location>
</feature>
<evidence type="ECO:0000256" key="5">
    <source>
        <dbReference type="ARBA" id="ARBA00023136"/>
    </source>
</evidence>
<sequence length="419" mass="44318">MATSTSILWNNPDYRAWFAGDTSAKFVGSLRAFALPLAVVALTGSATQAGLIATASQTIGILCMIPGGVVVDRIDRRKLLYTFAALGTIIWTTIAILFALEALTFPVLITLTSLGAVNGGLFGQTTDVVLRSLVHGENLVKASAANHGRDATIEVTAPPAGAALFALGSWVPFAASVVGYLLLGLCARLIHHDLRPRADDASETGGVRMLWVNFANDVVDAYRYVRAHPTILQLLTPAAISNIGFIGIQYAITFALVLDGQSPGAIAAYNMATAGCAFAGSLLAGRYSARFRTGWVYSVAIPATALAMVPTIFSLRYAVIVPCMGLYLGLSIMTAGHHSIIFSTAPTAMQGRLWAVFGLITSLPLAAAPTIAGLILDHGNYHVAMALFFILLFMPSLAWAAMPRVRTLPRPADWGNIDL</sequence>
<keyword evidence="4 6" id="KW-1133">Transmembrane helix</keyword>
<dbReference type="GO" id="GO:0005886">
    <property type="term" value="C:plasma membrane"/>
    <property type="evidence" value="ECO:0007669"/>
    <property type="project" value="UniProtKB-SubCell"/>
</dbReference>
<dbReference type="PANTHER" id="PTHR23513:SF6">
    <property type="entry name" value="MAJOR FACILITATOR SUPERFAMILY ASSOCIATED DOMAIN-CONTAINING PROTEIN"/>
    <property type="match status" value="1"/>
</dbReference>
<keyword evidence="5 6" id="KW-0472">Membrane</keyword>
<evidence type="ECO:0000256" key="6">
    <source>
        <dbReference type="SAM" id="Phobius"/>
    </source>
</evidence>
<name>A0A3Q9GMW6_9ACTO</name>
<evidence type="ECO:0000256" key="1">
    <source>
        <dbReference type="ARBA" id="ARBA00004651"/>
    </source>
</evidence>
<feature type="transmembrane region" description="Helical" evidence="6">
    <location>
        <begin position="381"/>
        <end position="401"/>
    </location>
</feature>
<evidence type="ECO:0000313" key="7">
    <source>
        <dbReference type="EMBL" id="AZR07178.1"/>
    </source>
</evidence>
<evidence type="ECO:0000313" key="8">
    <source>
        <dbReference type="Proteomes" id="UP000275951"/>
    </source>
</evidence>
<dbReference type="RefSeq" id="WP_126920295.1">
    <property type="nucleotide sequence ID" value="NZ_CP033905.1"/>
</dbReference>
<dbReference type="SUPFAM" id="SSF103473">
    <property type="entry name" value="MFS general substrate transporter"/>
    <property type="match status" value="1"/>
</dbReference>
<feature type="transmembrane region" description="Helical" evidence="6">
    <location>
        <begin position="319"/>
        <end position="341"/>
    </location>
</feature>
<dbReference type="PANTHER" id="PTHR23513">
    <property type="entry name" value="INTEGRAL MEMBRANE EFFLUX PROTEIN-RELATED"/>
    <property type="match status" value="1"/>
</dbReference>
<comment type="subcellular location">
    <subcellularLocation>
        <location evidence="1">Cell membrane</location>
        <topology evidence="1">Multi-pass membrane protein</topology>
    </subcellularLocation>
</comment>
<evidence type="ECO:0000256" key="4">
    <source>
        <dbReference type="ARBA" id="ARBA00022989"/>
    </source>
</evidence>
<dbReference type="AlphaFoldDB" id="A0A3Q9GMW6"/>
<reference evidence="7 8" key="1">
    <citation type="submission" date="2018-11" db="EMBL/GenBank/DDBJ databases">
        <title>Multidrug-resistant genes are associated with an 42-kb island TGI1 carrying a complex class 1 integron in a Trueperella pyogenes.</title>
        <authorList>
            <person name="Dong W."/>
        </authorList>
    </citation>
    <scope>NUCLEOTIDE SEQUENCE [LARGE SCALE GENOMIC DNA]</scope>
    <source>
        <strain evidence="7 8">TP4</strain>
    </source>
</reference>
<organism evidence="7 8">
    <name type="scientific">Trueperella pyogenes</name>
    <dbReference type="NCBI Taxonomy" id="1661"/>
    <lineage>
        <taxon>Bacteria</taxon>
        <taxon>Bacillati</taxon>
        <taxon>Actinomycetota</taxon>
        <taxon>Actinomycetes</taxon>
        <taxon>Actinomycetales</taxon>
        <taxon>Actinomycetaceae</taxon>
        <taxon>Trueperella</taxon>
    </lineage>
</organism>
<evidence type="ECO:0000256" key="2">
    <source>
        <dbReference type="ARBA" id="ARBA00022475"/>
    </source>
</evidence>
<feature type="transmembrane region" description="Helical" evidence="6">
    <location>
        <begin position="79"/>
        <end position="100"/>
    </location>
</feature>
<dbReference type="Gene3D" id="1.20.1250.20">
    <property type="entry name" value="MFS general substrate transporter like domains"/>
    <property type="match status" value="1"/>
</dbReference>
<dbReference type="Proteomes" id="UP000275951">
    <property type="component" value="Chromosome"/>
</dbReference>
<dbReference type="EMBL" id="CP033905">
    <property type="protein sequence ID" value="AZR07178.1"/>
    <property type="molecule type" value="Genomic_DNA"/>
</dbReference>